<gene>
    <name evidence="1" type="ORF">OBRU01_04714</name>
</gene>
<dbReference type="Proteomes" id="UP000037510">
    <property type="component" value="Unassembled WGS sequence"/>
</dbReference>
<keyword evidence="2" id="KW-1185">Reference proteome</keyword>
<organism evidence="1 2">
    <name type="scientific">Operophtera brumata</name>
    <name type="common">Winter moth</name>
    <name type="synonym">Phalaena brumata</name>
    <dbReference type="NCBI Taxonomy" id="104452"/>
    <lineage>
        <taxon>Eukaryota</taxon>
        <taxon>Metazoa</taxon>
        <taxon>Ecdysozoa</taxon>
        <taxon>Arthropoda</taxon>
        <taxon>Hexapoda</taxon>
        <taxon>Insecta</taxon>
        <taxon>Pterygota</taxon>
        <taxon>Neoptera</taxon>
        <taxon>Endopterygota</taxon>
        <taxon>Lepidoptera</taxon>
        <taxon>Glossata</taxon>
        <taxon>Ditrysia</taxon>
        <taxon>Geometroidea</taxon>
        <taxon>Geometridae</taxon>
        <taxon>Larentiinae</taxon>
        <taxon>Operophtera</taxon>
    </lineage>
</organism>
<dbReference type="Gene3D" id="1.25.10.10">
    <property type="entry name" value="Leucine-rich Repeat Variant"/>
    <property type="match status" value="1"/>
</dbReference>
<dbReference type="EMBL" id="JTDY01000499">
    <property type="protein sequence ID" value="KOB76900.1"/>
    <property type="molecule type" value="Genomic_DNA"/>
</dbReference>
<dbReference type="AlphaFoldDB" id="A0A0L7LN89"/>
<dbReference type="SUPFAM" id="SSF48371">
    <property type="entry name" value="ARM repeat"/>
    <property type="match status" value="1"/>
</dbReference>
<proteinExistence type="predicted"/>
<accession>A0A0L7LN89</accession>
<evidence type="ECO:0000313" key="2">
    <source>
        <dbReference type="Proteomes" id="UP000037510"/>
    </source>
</evidence>
<dbReference type="InterPro" id="IPR016024">
    <property type="entry name" value="ARM-type_fold"/>
</dbReference>
<feature type="non-terminal residue" evidence="1">
    <location>
        <position position="408"/>
    </location>
</feature>
<name>A0A0L7LN89_OPEBR</name>
<evidence type="ECO:0000313" key="1">
    <source>
        <dbReference type="EMBL" id="KOB76900.1"/>
    </source>
</evidence>
<comment type="caution">
    <text evidence="1">The sequence shown here is derived from an EMBL/GenBank/DDBJ whole genome shotgun (WGS) entry which is preliminary data.</text>
</comment>
<sequence length="408" mass="47294">MDNTCDIDVHIRYCLLPKLSRNIDESENHPEYYDRHNKLDNHFPPLIDCIAQLDFMNVDRLTTSVLPSLLILYLQRTCPTVWNTPKCKNHVQQLTRVFRDKSGVALDRVLQTSGFCNVQDVFDNILLALNSKLASDDFKRYPGLIDVYCSLMKDIKEYKIKINPVKIFPISLLLLDDYQNANKIRGLKCCNSIMQCLNEKHFKSGNYYEVLFGSLKKTMPVKDVEVTTLVLQCLLDFVKIVPSDVKNRKTDEVFGSMLEQLHMESNLHRKTVCVRLLKETILLHKVNCVNKKLLKVVLLENIDICCNDAVADILLVDVLECLQVWITHCWCVWQLSTDYKMLSALIKLLYVSRKELIATVIQDIIVSLVTLCTKDEQNMIYRNLEKSEIKSPEFKEKLEEIKSEILKL</sequence>
<dbReference type="STRING" id="104452.A0A0L7LN89"/>
<protein>
    <submittedName>
        <fullName evidence="1">Uncharacterized protein</fullName>
    </submittedName>
</protein>
<reference evidence="1 2" key="1">
    <citation type="journal article" date="2015" name="Genome Biol. Evol.">
        <title>The genome of winter moth (Operophtera brumata) provides a genomic perspective on sexual dimorphism and phenology.</title>
        <authorList>
            <person name="Derks M.F."/>
            <person name="Smit S."/>
            <person name="Salis L."/>
            <person name="Schijlen E."/>
            <person name="Bossers A."/>
            <person name="Mateman C."/>
            <person name="Pijl A.S."/>
            <person name="de Ridder D."/>
            <person name="Groenen M.A."/>
            <person name="Visser M.E."/>
            <person name="Megens H.J."/>
        </authorList>
    </citation>
    <scope>NUCLEOTIDE SEQUENCE [LARGE SCALE GENOMIC DNA]</scope>
    <source>
        <strain evidence="1">WM2013NL</strain>
        <tissue evidence="1">Head and thorax</tissue>
    </source>
</reference>
<dbReference type="InterPro" id="IPR011989">
    <property type="entry name" value="ARM-like"/>
</dbReference>